<gene>
    <name evidence="1" type="ORF">EV702DRAFT_982078</name>
</gene>
<protein>
    <submittedName>
        <fullName evidence="1">Uncharacterized protein</fullName>
    </submittedName>
</protein>
<feature type="non-terminal residue" evidence="1">
    <location>
        <position position="1"/>
    </location>
</feature>
<dbReference type="AlphaFoldDB" id="A0A9P7CV19"/>
<dbReference type="EMBL" id="JABBWD010000127">
    <property type="protein sequence ID" value="KAG1764374.1"/>
    <property type="molecule type" value="Genomic_DNA"/>
</dbReference>
<evidence type="ECO:0000313" key="1">
    <source>
        <dbReference type="EMBL" id="KAG1764374.1"/>
    </source>
</evidence>
<keyword evidence="2" id="KW-1185">Reference proteome</keyword>
<reference evidence="1" key="1">
    <citation type="journal article" date="2020" name="New Phytol.">
        <title>Comparative genomics reveals dynamic genome evolution in host specialist ectomycorrhizal fungi.</title>
        <authorList>
            <person name="Lofgren L.A."/>
            <person name="Nguyen N.H."/>
            <person name="Vilgalys R."/>
            <person name="Ruytinx J."/>
            <person name="Liao H.L."/>
            <person name="Branco S."/>
            <person name="Kuo A."/>
            <person name="LaButti K."/>
            <person name="Lipzen A."/>
            <person name="Andreopoulos W."/>
            <person name="Pangilinan J."/>
            <person name="Riley R."/>
            <person name="Hundley H."/>
            <person name="Na H."/>
            <person name="Barry K."/>
            <person name="Grigoriev I.V."/>
            <person name="Stajich J.E."/>
            <person name="Kennedy P.G."/>
        </authorList>
    </citation>
    <scope>NUCLEOTIDE SEQUENCE</scope>
    <source>
        <strain evidence="1">DOB743</strain>
    </source>
</reference>
<name>A0A9P7CV19_9AGAM</name>
<dbReference type="OrthoDB" id="4230923at2759"/>
<dbReference type="Proteomes" id="UP000714275">
    <property type="component" value="Unassembled WGS sequence"/>
</dbReference>
<comment type="caution">
    <text evidence="1">The sequence shown here is derived from an EMBL/GenBank/DDBJ whole genome shotgun (WGS) entry which is preliminary data.</text>
</comment>
<proteinExistence type="predicted"/>
<sequence>EVTDAKTGKKYLERIALSLTGKPYKTQNEISELLLHITQLAGVSLPAQTAMRAIAFILEEGATNKMAETIAHHVTAAISPHIAKLQETEEKLTKTSTDLKTNAVTQDTRLEEVKSSLVKLSTQVSETASKPTYAATVVAGNHTTNSEAQTQHLKRVACEAIKECQILIDFPSNSELAAGKSSHAQLVEKVKKALATVPKGDDTPELETRSITQFRQGGMIIEMMTKEAAEYLRTNNNAKECLLRNLDSQATFKERTYTVVVPFMPIAFRMEDNAKLQQMERENGWNEGTVLTARWIKPVERRMNTQGVAHILITFTDPTTANNTIRDGIAVDQVKLWPSKNRREPMRCAKCQQFRHIAKECIAHNDTCANCGNNH</sequence>
<organism evidence="1 2">
    <name type="scientific">Suillus placidus</name>
    <dbReference type="NCBI Taxonomy" id="48579"/>
    <lineage>
        <taxon>Eukaryota</taxon>
        <taxon>Fungi</taxon>
        <taxon>Dikarya</taxon>
        <taxon>Basidiomycota</taxon>
        <taxon>Agaricomycotina</taxon>
        <taxon>Agaricomycetes</taxon>
        <taxon>Agaricomycetidae</taxon>
        <taxon>Boletales</taxon>
        <taxon>Suillineae</taxon>
        <taxon>Suillaceae</taxon>
        <taxon>Suillus</taxon>
    </lineage>
</organism>
<evidence type="ECO:0000313" key="2">
    <source>
        <dbReference type="Proteomes" id="UP000714275"/>
    </source>
</evidence>
<accession>A0A9P7CV19</accession>